<keyword evidence="4" id="KW-0804">Transcription</keyword>
<dbReference type="InterPro" id="IPR036390">
    <property type="entry name" value="WH_DNA-bd_sf"/>
</dbReference>
<dbReference type="InterPro" id="IPR058163">
    <property type="entry name" value="LysR-type_TF_proteobact-type"/>
</dbReference>
<feature type="domain" description="HTH lysR-type" evidence="5">
    <location>
        <begin position="3"/>
        <end position="60"/>
    </location>
</feature>
<name>A0A285PHL3_9HYPH</name>
<dbReference type="SUPFAM" id="SSF53850">
    <property type="entry name" value="Periplasmic binding protein-like II"/>
    <property type="match status" value="1"/>
</dbReference>
<dbReference type="FunFam" id="1.10.10.10:FF:000001">
    <property type="entry name" value="LysR family transcriptional regulator"/>
    <property type="match status" value="1"/>
</dbReference>
<dbReference type="InterPro" id="IPR005119">
    <property type="entry name" value="LysR_subst-bd"/>
</dbReference>
<evidence type="ECO:0000256" key="1">
    <source>
        <dbReference type="ARBA" id="ARBA00009437"/>
    </source>
</evidence>
<dbReference type="Gene3D" id="1.10.10.10">
    <property type="entry name" value="Winged helix-like DNA-binding domain superfamily/Winged helix DNA-binding domain"/>
    <property type="match status" value="1"/>
</dbReference>
<evidence type="ECO:0000313" key="6">
    <source>
        <dbReference type="EMBL" id="SNZ20763.1"/>
    </source>
</evidence>
<dbReference type="GO" id="GO:0043565">
    <property type="term" value="F:sequence-specific DNA binding"/>
    <property type="evidence" value="ECO:0007669"/>
    <property type="project" value="TreeGrafter"/>
</dbReference>
<dbReference type="EMBL" id="OBEL01000005">
    <property type="protein sequence ID" value="SNZ20763.1"/>
    <property type="molecule type" value="Genomic_DNA"/>
</dbReference>
<organism evidence="6 7">
    <name type="scientific">Cohaesibacter gelatinilyticus</name>
    <dbReference type="NCBI Taxonomy" id="372072"/>
    <lineage>
        <taxon>Bacteria</taxon>
        <taxon>Pseudomonadati</taxon>
        <taxon>Pseudomonadota</taxon>
        <taxon>Alphaproteobacteria</taxon>
        <taxon>Hyphomicrobiales</taxon>
        <taxon>Cohaesibacteraceae</taxon>
    </lineage>
</organism>
<evidence type="ECO:0000256" key="2">
    <source>
        <dbReference type="ARBA" id="ARBA00023015"/>
    </source>
</evidence>
<keyword evidence="3 6" id="KW-0238">DNA-binding</keyword>
<dbReference type="PANTHER" id="PTHR30537">
    <property type="entry name" value="HTH-TYPE TRANSCRIPTIONAL REGULATOR"/>
    <property type="match status" value="1"/>
</dbReference>
<evidence type="ECO:0000313" key="7">
    <source>
        <dbReference type="Proteomes" id="UP000219439"/>
    </source>
</evidence>
<gene>
    <name evidence="6" type="ORF">SAMN06265368_3873</name>
</gene>
<keyword evidence="2" id="KW-0805">Transcription regulation</keyword>
<dbReference type="Pfam" id="PF03466">
    <property type="entry name" value="LysR_substrate"/>
    <property type="match status" value="1"/>
</dbReference>
<dbReference type="InterPro" id="IPR036388">
    <property type="entry name" value="WH-like_DNA-bd_sf"/>
</dbReference>
<sequence length="292" mass="32245">MIDELRALAIFAETVRQGSFRGAARKLDLAPSSVSYNIAELEKRLGTALLYRSTRKLSLTADGEALLQYALRMIAEAEKGLSNLQQSDGALKGALCVTATSVLMHAPINCILGEFAKVHSGLTLSVNYSDHRSDLLSDGVDVAFRAGKMEDSSLKSRKIGEIKRKLVCSPDYLAGREPPKSLDDLKDWAWIQLEMMPPKRPFLAMDGKRIEVSYDPVLTVNSVQAMTQFCLQGLGLSTPPDFLADEALVRGDLIELLPDYQTEPMPLYMVWPDVGVNLRATRALIDFVVERL</sequence>
<comment type="similarity">
    <text evidence="1">Belongs to the LysR transcriptional regulatory family.</text>
</comment>
<dbReference type="GO" id="GO:0006351">
    <property type="term" value="P:DNA-templated transcription"/>
    <property type="evidence" value="ECO:0007669"/>
    <property type="project" value="TreeGrafter"/>
</dbReference>
<keyword evidence="7" id="KW-1185">Reference proteome</keyword>
<dbReference type="RefSeq" id="WP_097155118.1">
    <property type="nucleotide sequence ID" value="NZ_OBEL01000005.1"/>
</dbReference>
<dbReference type="PROSITE" id="PS50931">
    <property type="entry name" value="HTH_LYSR"/>
    <property type="match status" value="1"/>
</dbReference>
<dbReference type="SUPFAM" id="SSF46785">
    <property type="entry name" value="Winged helix' DNA-binding domain"/>
    <property type="match status" value="1"/>
</dbReference>
<accession>A0A285PHL3</accession>
<dbReference type="OrthoDB" id="9812435at2"/>
<dbReference type="Pfam" id="PF00126">
    <property type="entry name" value="HTH_1"/>
    <property type="match status" value="1"/>
</dbReference>
<dbReference type="PANTHER" id="PTHR30537:SF5">
    <property type="entry name" value="HTH-TYPE TRANSCRIPTIONAL ACTIVATOR TTDR-RELATED"/>
    <property type="match status" value="1"/>
</dbReference>
<protein>
    <submittedName>
        <fullName evidence="6">DNA-binding transcriptional regulator, LysR family</fullName>
    </submittedName>
</protein>
<evidence type="ECO:0000259" key="5">
    <source>
        <dbReference type="PROSITE" id="PS50931"/>
    </source>
</evidence>
<proteinExistence type="inferred from homology"/>
<dbReference type="Gene3D" id="3.40.190.290">
    <property type="match status" value="1"/>
</dbReference>
<evidence type="ECO:0000256" key="3">
    <source>
        <dbReference type="ARBA" id="ARBA00023125"/>
    </source>
</evidence>
<dbReference type="AlphaFoldDB" id="A0A285PHL3"/>
<dbReference type="Proteomes" id="UP000219439">
    <property type="component" value="Unassembled WGS sequence"/>
</dbReference>
<evidence type="ECO:0000256" key="4">
    <source>
        <dbReference type="ARBA" id="ARBA00023163"/>
    </source>
</evidence>
<reference evidence="6 7" key="1">
    <citation type="submission" date="2017-09" db="EMBL/GenBank/DDBJ databases">
        <authorList>
            <person name="Ehlers B."/>
            <person name="Leendertz F.H."/>
        </authorList>
    </citation>
    <scope>NUCLEOTIDE SEQUENCE [LARGE SCALE GENOMIC DNA]</scope>
    <source>
        <strain evidence="6 7">DSM 18289</strain>
    </source>
</reference>
<dbReference type="GO" id="GO:0003700">
    <property type="term" value="F:DNA-binding transcription factor activity"/>
    <property type="evidence" value="ECO:0007669"/>
    <property type="project" value="InterPro"/>
</dbReference>
<dbReference type="InterPro" id="IPR000847">
    <property type="entry name" value="LysR_HTH_N"/>
</dbReference>
<dbReference type="CDD" id="cd08422">
    <property type="entry name" value="PBP2_CrgA_like"/>
    <property type="match status" value="1"/>
</dbReference>